<protein>
    <submittedName>
        <fullName evidence="4">Micrococcal nuclease</fullName>
    </submittedName>
</protein>
<keyword evidence="5" id="KW-1185">Reference proteome</keyword>
<evidence type="ECO:0000256" key="2">
    <source>
        <dbReference type="SAM" id="SignalP"/>
    </source>
</evidence>
<dbReference type="AlphaFoldDB" id="A0A1H6FQL5"/>
<proteinExistence type="predicted"/>
<dbReference type="PROSITE" id="PS51257">
    <property type="entry name" value="PROKAR_LIPOPROTEIN"/>
    <property type="match status" value="1"/>
</dbReference>
<organism evidence="4 5">
    <name type="scientific">Thermoleophilum album</name>
    <dbReference type="NCBI Taxonomy" id="29539"/>
    <lineage>
        <taxon>Bacteria</taxon>
        <taxon>Bacillati</taxon>
        <taxon>Actinomycetota</taxon>
        <taxon>Thermoleophilia</taxon>
        <taxon>Thermoleophilales</taxon>
        <taxon>Thermoleophilaceae</taxon>
        <taxon>Thermoleophilum</taxon>
    </lineage>
</organism>
<reference evidence="5" key="1">
    <citation type="submission" date="2016-10" db="EMBL/GenBank/DDBJ databases">
        <authorList>
            <person name="Varghese N."/>
            <person name="Submissions S."/>
        </authorList>
    </citation>
    <scope>NUCLEOTIDE SEQUENCE [LARGE SCALE GENOMIC DNA]</scope>
    <source>
        <strain evidence="5">ATCC 35263</strain>
    </source>
</reference>
<feature type="region of interest" description="Disordered" evidence="1">
    <location>
        <begin position="36"/>
        <end position="55"/>
    </location>
</feature>
<dbReference type="Pfam" id="PF00565">
    <property type="entry name" value="SNase"/>
    <property type="match status" value="1"/>
</dbReference>
<dbReference type="SMART" id="SM00318">
    <property type="entry name" value="SNc"/>
    <property type="match status" value="1"/>
</dbReference>
<dbReference type="InterPro" id="IPR035437">
    <property type="entry name" value="SNase_OB-fold_sf"/>
</dbReference>
<gene>
    <name evidence="4" type="ORF">SAMN02745716_1159</name>
</gene>
<sequence length="291" mass="30655">MLPRAQSATRTLPGIVALAALAAALASGCASPADEAGRGRAGARAGDHARSAVTAEKARVQARRAGRTHEARAAGNGTIPRGARADVVAYVVDGDTVALARLGRARLIGIDTPEVYGQVECYGRQASAFTKRLLAPGTRVYVQLGTEPRDRYGRALVYLWRRDGLFVNRELALRGYAQQLTIPPNVEYADLFRRAVAAARAAGRGLWGRACAGGSAAPTVRRPSFARRSRGYRAAGGTLGGRASVGDKDCSDFRTQAAAQAYFDAHGGSPTNNVDRLDGADHDGRVCETLP</sequence>
<feature type="domain" description="TNase-like" evidence="3">
    <location>
        <begin position="82"/>
        <end position="209"/>
    </location>
</feature>
<feature type="region of interest" description="Disordered" evidence="1">
    <location>
        <begin position="264"/>
        <end position="283"/>
    </location>
</feature>
<name>A0A1H6FQL5_THEAL</name>
<dbReference type="PROSITE" id="PS50830">
    <property type="entry name" value="TNASE_3"/>
    <property type="match status" value="1"/>
</dbReference>
<dbReference type="Proteomes" id="UP000222056">
    <property type="component" value="Unassembled WGS sequence"/>
</dbReference>
<feature type="signal peptide" evidence="2">
    <location>
        <begin position="1"/>
        <end position="32"/>
    </location>
</feature>
<evidence type="ECO:0000313" key="5">
    <source>
        <dbReference type="Proteomes" id="UP000222056"/>
    </source>
</evidence>
<evidence type="ECO:0000313" key="4">
    <source>
        <dbReference type="EMBL" id="SEH12642.1"/>
    </source>
</evidence>
<dbReference type="STRING" id="29539.SAMN02745716_1159"/>
<evidence type="ECO:0000259" key="3">
    <source>
        <dbReference type="PROSITE" id="PS50830"/>
    </source>
</evidence>
<dbReference type="EMBL" id="FNWJ01000001">
    <property type="protein sequence ID" value="SEH12642.1"/>
    <property type="molecule type" value="Genomic_DNA"/>
</dbReference>
<dbReference type="SUPFAM" id="SSF50199">
    <property type="entry name" value="Staphylococcal nuclease"/>
    <property type="match status" value="1"/>
</dbReference>
<dbReference type="InterPro" id="IPR016071">
    <property type="entry name" value="Staphylococal_nuclease_OB-fold"/>
</dbReference>
<evidence type="ECO:0000256" key="1">
    <source>
        <dbReference type="SAM" id="MobiDB-lite"/>
    </source>
</evidence>
<accession>A0A1H6FQL5</accession>
<dbReference type="Gene3D" id="2.40.50.90">
    <property type="match status" value="1"/>
</dbReference>
<feature type="chain" id="PRO_5039406526" evidence="2">
    <location>
        <begin position="33"/>
        <end position="291"/>
    </location>
</feature>
<keyword evidence="2" id="KW-0732">Signal</keyword>